<proteinExistence type="predicted"/>
<accession>D2R8S9</accession>
<dbReference type="GO" id="GO:0020037">
    <property type="term" value="F:heme binding"/>
    <property type="evidence" value="ECO:0007669"/>
    <property type="project" value="InterPro"/>
</dbReference>
<sequence precursor="true">MFCSRNARPFASGWLMISAGCLLAGLILGNLAFAEDPPLSIRDRLKVQTLLKLSDVDLSDKPDLKGLVVRYARSQMATDSAKFFELTEKFSLTELSPELANLIATSTDDTQKVTAAKLLLKFGDSDQLKTLLSNTDKNADVAAINAIGMTADASAQPLLEPIVLDGQRTVAARSSAVAALGRTGPGQKWLLSMVEQGKLAKELNFAAANVLLTSADESVKTAASKHLMLPATADSKPLPPVSELVQRKGDAEKGRMVFTGIGLCAKCHKVKGEGKEVGPDLSEIGSKLSRDAMYVSILDPSAGVNFNYETHTLLTEDGTVVSGIIVSQTDAEVVIKTAEAVQLTFERDAITGMKKSPISLMPQDLQKQLTVDNLVDVVEYLSTLKKPE</sequence>
<dbReference type="GO" id="GO:0009055">
    <property type="term" value="F:electron transfer activity"/>
    <property type="evidence" value="ECO:0007669"/>
    <property type="project" value="InterPro"/>
</dbReference>
<dbReference type="eggNOG" id="COG2010">
    <property type="taxonomic scope" value="Bacteria"/>
</dbReference>
<keyword evidence="7" id="KW-1185">Reference proteome</keyword>
<dbReference type="GO" id="GO:0046872">
    <property type="term" value="F:metal ion binding"/>
    <property type="evidence" value="ECO:0007669"/>
    <property type="project" value="UniProtKB-KW"/>
</dbReference>
<evidence type="ECO:0000256" key="1">
    <source>
        <dbReference type="ARBA" id="ARBA00022617"/>
    </source>
</evidence>
<dbReference type="NCBIfam" id="TIGR02603">
    <property type="entry name" value="CxxCH_TIGR02603"/>
    <property type="match status" value="1"/>
</dbReference>
<keyword evidence="2 4" id="KW-0479">Metal-binding</keyword>
<evidence type="ECO:0000259" key="5">
    <source>
        <dbReference type="PROSITE" id="PS51007"/>
    </source>
</evidence>
<dbReference type="PROSITE" id="PS51007">
    <property type="entry name" value="CYTC"/>
    <property type="match status" value="1"/>
</dbReference>
<reference evidence="6 7" key="1">
    <citation type="journal article" date="2009" name="Stand. Genomic Sci.">
        <title>Complete genome sequence of Pirellula staleyi type strain (ATCC 27377).</title>
        <authorList>
            <person name="Clum A."/>
            <person name="Tindall B.J."/>
            <person name="Sikorski J."/>
            <person name="Ivanova N."/>
            <person name="Mavrommatis K."/>
            <person name="Lucas S."/>
            <person name="Glavina del Rio T."/>
            <person name="Nolan M."/>
            <person name="Chen F."/>
            <person name="Tice H."/>
            <person name="Pitluck S."/>
            <person name="Cheng J.F."/>
            <person name="Chertkov O."/>
            <person name="Brettin T."/>
            <person name="Han C."/>
            <person name="Detter J.C."/>
            <person name="Kuske C."/>
            <person name="Bruce D."/>
            <person name="Goodwin L."/>
            <person name="Ovchinikova G."/>
            <person name="Pati A."/>
            <person name="Mikhailova N."/>
            <person name="Chen A."/>
            <person name="Palaniappan K."/>
            <person name="Land M."/>
            <person name="Hauser L."/>
            <person name="Chang Y.J."/>
            <person name="Jeffries C.D."/>
            <person name="Chain P."/>
            <person name="Rohde M."/>
            <person name="Goker M."/>
            <person name="Bristow J."/>
            <person name="Eisen J.A."/>
            <person name="Markowitz V."/>
            <person name="Hugenholtz P."/>
            <person name="Kyrpides N.C."/>
            <person name="Klenk H.P."/>
            <person name="Lapidus A."/>
        </authorList>
    </citation>
    <scope>NUCLEOTIDE SEQUENCE [LARGE SCALE GENOMIC DNA]</scope>
    <source>
        <strain evidence="7">ATCC 27377 / DSM 6068 / ICPB 4128</strain>
    </source>
</reference>
<dbReference type="KEGG" id="psl:Psta_2955"/>
<dbReference type="STRING" id="530564.Psta_2955"/>
<dbReference type="Gene3D" id="1.25.10.10">
    <property type="entry name" value="Leucine-rich Repeat Variant"/>
    <property type="match status" value="1"/>
</dbReference>
<evidence type="ECO:0000256" key="2">
    <source>
        <dbReference type="ARBA" id="ARBA00022723"/>
    </source>
</evidence>
<evidence type="ECO:0000313" key="7">
    <source>
        <dbReference type="Proteomes" id="UP000001887"/>
    </source>
</evidence>
<dbReference type="InterPro" id="IPR013427">
    <property type="entry name" value="Haem-bd_dom_put"/>
</dbReference>
<dbReference type="OrthoDB" id="247847at2"/>
<evidence type="ECO:0000256" key="3">
    <source>
        <dbReference type="ARBA" id="ARBA00023004"/>
    </source>
</evidence>
<keyword evidence="1 4" id="KW-0349">Heme</keyword>
<dbReference type="Gene3D" id="1.10.760.10">
    <property type="entry name" value="Cytochrome c-like domain"/>
    <property type="match status" value="1"/>
</dbReference>
<protein>
    <submittedName>
        <fullName evidence="6">Heme-binding protein</fullName>
    </submittedName>
</protein>
<dbReference type="InterPro" id="IPR011989">
    <property type="entry name" value="ARM-like"/>
</dbReference>
<dbReference type="Proteomes" id="UP000001887">
    <property type="component" value="Chromosome"/>
</dbReference>
<dbReference type="InterPro" id="IPR036909">
    <property type="entry name" value="Cyt_c-like_dom_sf"/>
</dbReference>
<dbReference type="PROSITE" id="PS51257">
    <property type="entry name" value="PROKAR_LIPOPROTEIN"/>
    <property type="match status" value="1"/>
</dbReference>
<evidence type="ECO:0000256" key="4">
    <source>
        <dbReference type="PROSITE-ProRule" id="PRU00433"/>
    </source>
</evidence>
<dbReference type="EMBL" id="CP001848">
    <property type="protein sequence ID" value="ADB17620.1"/>
    <property type="molecule type" value="Genomic_DNA"/>
</dbReference>
<name>D2R8S9_PIRSD</name>
<gene>
    <name evidence="6" type="ordered locus">Psta_2955</name>
</gene>
<dbReference type="Pfam" id="PF00034">
    <property type="entry name" value="Cytochrom_C"/>
    <property type="match status" value="1"/>
</dbReference>
<evidence type="ECO:0000313" key="6">
    <source>
        <dbReference type="EMBL" id="ADB17620.1"/>
    </source>
</evidence>
<dbReference type="PANTHER" id="PTHR33546:SF1">
    <property type="entry name" value="LARGE, MULTIFUNCTIONAL SECRETED PROTEIN"/>
    <property type="match status" value="1"/>
</dbReference>
<dbReference type="HOGENOM" id="CLU_711431_0_0_0"/>
<dbReference type="PANTHER" id="PTHR33546">
    <property type="entry name" value="LARGE, MULTIFUNCTIONAL SECRETED PROTEIN-RELATED"/>
    <property type="match status" value="1"/>
</dbReference>
<dbReference type="AlphaFoldDB" id="D2R8S9"/>
<keyword evidence="3 4" id="KW-0408">Iron</keyword>
<feature type="domain" description="Cytochrome c" evidence="5">
    <location>
        <begin position="249"/>
        <end position="385"/>
    </location>
</feature>
<dbReference type="InterPro" id="IPR009056">
    <property type="entry name" value="Cyt_c-like_dom"/>
</dbReference>
<organism evidence="6 7">
    <name type="scientific">Pirellula staleyi (strain ATCC 27377 / DSM 6068 / ICPB 4128)</name>
    <name type="common">Pirella staleyi</name>
    <dbReference type="NCBI Taxonomy" id="530564"/>
    <lineage>
        <taxon>Bacteria</taxon>
        <taxon>Pseudomonadati</taxon>
        <taxon>Planctomycetota</taxon>
        <taxon>Planctomycetia</taxon>
        <taxon>Pirellulales</taxon>
        <taxon>Pirellulaceae</taxon>
        <taxon>Pirellula</taxon>
    </lineage>
</organism>
<dbReference type="SUPFAM" id="SSF46626">
    <property type="entry name" value="Cytochrome c"/>
    <property type="match status" value="1"/>
</dbReference>